<dbReference type="Pfam" id="PF18911">
    <property type="entry name" value="PKD_4"/>
    <property type="match status" value="1"/>
</dbReference>
<dbReference type="InterPro" id="IPR041690">
    <property type="entry name" value="Cadherin_5"/>
</dbReference>
<dbReference type="EMBL" id="JANIBM010000072">
    <property type="protein sequence ID" value="MCQ8183715.1"/>
    <property type="molecule type" value="Genomic_DNA"/>
</dbReference>
<dbReference type="InterPro" id="IPR035986">
    <property type="entry name" value="PKD_dom_sf"/>
</dbReference>
<dbReference type="CDD" id="cd00146">
    <property type="entry name" value="PKD"/>
    <property type="match status" value="1"/>
</dbReference>
<comment type="caution">
    <text evidence="3">The sequence shown here is derived from an EMBL/GenBank/DDBJ whole genome shotgun (WGS) entry which is preliminary data.</text>
</comment>
<dbReference type="RefSeq" id="WP_256612938.1">
    <property type="nucleotide sequence ID" value="NZ_JANIBM010000072.1"/>
</dbReference>
<sequence>NNANSGKDPNRPMASLAALLRAYDLDAGDVIYVDSGNYSLATNIVLGSQDSGVTIKGAVQPGHASVLDRGNVNTGAYAIDLQGADGVTLDHLGITGANIGVYASNSADSDSIVIKDSRIWGHNQYGLYINAGNDNFTLAGSQVFGTTTYHGVHILASGARISNNDVYGNAQLGIYGGYNGSGTAARIEGNKVHDNAGNGIDADYNTDIVGNEVFNQLNNGRYGIVIANSARASGNFVHHNDTGMSVSYSALASGNEVYANTKSGITLYSASARGNRVYSNSTGIVDTGYATIENNVVYANTNIGIQFTGTHTASDANQVTRSNTLYQPVGDAVLISSGGSNVQLHNNIVMVDAGFGINAATVANLVQSDYNLFHLTQAGARTGLWGAAQQASLADWRTASSKDAHSKAGNPLFLDIDGADNVLGEKGLVAGNGFDDNFGLRANSAAIDAANMYTATATDIDGLARRDDPSVVNSGDGLPLYVATAQVGSSFANVGTKINLRQSDYATTYTIPFAFPFYGKTYTTAYINSNGFIQFGSSTNAYNGNNSNTLDGLINNVRIAPLWDNLSTSVADTSRDVYVDATVANQLTVRWAAVIEGTNNPVNFSVTLFSDGRFRFDYGPSASGLTPTVGVSAGNGQTYVLAPYDGVGDLSAAASLEWAATPGLNYYDIGAYEFLGNSNDTQAPQVVSISQLPVDGGTTSAAFSSLQIDFSEALDRISARSPANYELLAAGADNSFGTPDDTRIAVKPGYSFPETNLTLQLTDGVLAEGKYRLRLSGTLGIFDTAGNLLDGNADGIAGGDYLREFTIDRSGNQPPTATDAVASVNENSSVLITLAGTDPNGDPLSFSLVGSPQYGVLSDFDAAARTVRYTPNANFNGTDSFKFRVDDGSLGTDDGNVIVNVLPVNSAPVALGANAATDEDTAVQILLPATDLETAQPQLGYALGSAPAHGSVIQGSNGLWTYTPDADFQGTDSFTYTVTDRGDPDGSPGNALTSAPATVTITVRPVNDSPRIPVIAVQNVAEGNTLSFTVAANDPDSAGLSYSLVGTPPAGANIDSASGLFSWTPADGASLQTFTVRVSDGVLATDANFDVQVSNVAPSLTLTGAASVDLGQAYAVNFSATDPGTDSVSGWLVNWGDGSTTALPANATGASHTYSQGGQMAVTVTATDEDGSYVSSPLAVKVIQPNRAPVVPAGQTASTNEDQPVTFNLSYGDPDGDALTVDFVSLPQHGSLSGFNPATRQLTYTPGQNFNGSDSFQISVSDGKGATTTANINLSVLAVNDNPVAGNDSYNVRGGQTLNIAAPGLLANDSDTDGDTLQVQSIDITGTQGTVTAFADGHFSFTPTAGFSGDTSFKYTV</sequence>
<dbReference type="Pfam" id="PF13229">
    <property type="entry name" value="Beta_helix"/>
    <property type="match status" value="1"/>
</dbReference>
<reference evidence="3 4" key="1">
    <citation type="submission" date="2022-07" db="EMBL/GenBank/DDBJ databases">
        <title>Methylomonas rivi sp. nov., Methylomonas rosea sp. nov., Methylomonas aureus sp. nov. and Methylomonas subterranea sp. nov., four novel methanotrophs isolated from a freshwater creek and the deep terrestrial subsurface.</title>
        <authorList>
            <person name="Abin C."/>
            <person name="Sankaranarayanan K."/>
            <person name="Garner C."/>
            <person name="Sindelar R."/>
            <person name="Kotary K."/>
            <person name="Garner R."/>
            <person name="Barclay S."/>
            <person name="Lawson P."/>
            <person name="Krumholz L."/>
        </authorList>
    </citation>
    <scope>NUCLEOTIDE SEQUENCE [LARGE SCALE GENOMIC DNA]</scope>
    <source>
        <strain evidence="3 4">SURF-1</strain>
    </source>
</reference>
<dbReference type="InterPro" id="IPR006626">
    <property type="entry name" value="PbH1"/>
</dbReference>
<dbReference type="Gene3D" id="2.60.40.10">
    <property type="entry name" value="Immunoglobulins"/>
    <property type="match status" value="3"/>
</dbReference>
<proteinExistence type="predicted"/>
<dbReference type="Pfam" id="PF17963">
    <property type="entry name" value="Big_9"/>
    <property type="match status" value="3"/>
</dbReference>
<dbReference type="Pfam" id="PF05345">
    <property type="entry name" value="He_PIG"/>
    <property type="match status" value="1"/>
</dbReference>
<dbReference type="InterPro" id="IPR015919">
    <property type="entry name" value="Cadherin-like_sf"/>
</dbReference>
<evidence type="ECO:0000313" key="4">
    <source>
        <dbReference type="Proteomes" id="UP001524569"/>
    </source>
</evidence>
<feature type="domain" description="PKD" evidence="1">
    <location>
        <begin position="1116"/>
        <end position="1182"/>
    </location>
</feature>
<dbReference type="Gene3D" id="2.160.20.10">
    <property type="entry name" value="Single-stranded right-handed beta-helix, Pectin lyase-like"/>
    <property type="match status" value="1"/>
</dbReference>
<dbReference type="SMART" id="SM00710">
    <property type="entry name" value="PbH1"/>
    <property type="match status" value="9"/>
</dbReference>
<protein>
    <submittedName>
        <fullName evidence="3">Ig-like domain-containing protein</fullName>
    </submittedName>
</protein>
<name>A0ABT1UN99_9GAMM</name>
<dbReference type="Proteomes" id="UP001524569">
    <property type="component" value="Unassembled WGS sequence"/>
</dbReference>
<gene>
    <name evidence="3" type="ORF">NP603_21610</name>
</gene>
<evidence type="ECO:0000259" key="2">
    <source>
        <dbReference type="PROSITE" id="PS50268"/>
    </source>
</evidence>
<dbReference type="SUPFAM" id="SSF49299">
    <property type="entry name" value="PKD domain"/>
    <property type="match status" value="1"/>
</dbReference>
<dbReference type="InterPro" id="IPR013783">
    <property type="entry name" value="Ig-like_fold"/>
</dbReference>
<feature type="domain" description="Cadherin" evidence="2">
    <location>
        <begin position="1158"/>
        <end position="1285"/>
    </location>
</feature>
<organism evidence="3 4">
    <name type="scientific">Methylomonas aurea</name>
    <dbReference type="NCBI Taxonomy" id="2952224"/>
    <lineage>
        <taxon>Bacteria</taxon>
        <taxon>Pseudomonadati</taxon>
        <taxon>Pseudomonadota</taxon>
        <taxon>Gammaproteobacteria</taxon>
        <taxon>Methylococcales</taxon>
        <taxon>Methylococcaceae</taxon>
        <taxon>Methylomonas</taxon>
    </lineage>
</organism>
<dbReference type="InterPro" id="IPR022409">
    <property type="entry name" value="PKD/Chitinase_dom"/>
</dbReference>
<dbReference type="SUPFAM" id="SSF49313">
    <property type="entry name" value="Cadherin-like"/>
    <property type="match status" value="2"/>
</dbReference>
<dbReference type="SUPFAM" id="SSF51126">
    <property type="entry name" value="Pectin lyase-like"/>
    <property type="match status" value="1"/>
</dbReference>
<dbReference type="Gene3D" id="2.60.40.2810">
    <property type="match status" value="1"/>
</dbReference>
<feature type="domain" description="Cadherin" evidence="2">
    <location>
        <begin position="916"/>
        <end position="1015"/>
    </location>
</feature>
<dbReference type="PROSITE" id="PS50268">
    <property type="entry name" value="CADHERIN_2"/>
    <property type="match status" value="2"/>
</dbReference>
<feature type="non-terminal residue" evidence="3">
    <location>
        <position position="1357"/>
    </location>
</feature>
<dbReference type="Gene3D" id="2.60.40.3440">
    <property type="match status" value="2"/>
</dbReference>
<dbReference type="InterPro" id="IPR012334">
    <property type="entry name" value="Pectin_lyas_fold"/>
</dbReference>
<dbReference type="SMART" id="SM00089">
    <property type="entry name" value="PKD"/>
    <property type="match status" value="1"/>
</dbReference>
<dbReference type="InterPro" id="IPR000601">
    <property type="entry name" value="PKD_dom"/>
</dbReference>
<dbReference type="PROSITE" id="PS50093">
    <property type="entry name" value="PKD"/>
    <property type="match status" value="1"/>
</dbReference>
<dbReference type="Pfam" id="PF17892">
    <property type="entry name" value="Cadherin_5"/>
    <property type="match status" value="1"/>
</dbReference>
<feature type="non-terminal residue" evidence="3">
    <location>
        <position position="1"/>
    </location>
</feature>
<dbReference type="NCBIfam" id="NF012211">
    <property type="entry name" value="tand_rpt_95"/>
    <property type="match status" value="4"/>
</dbReference>
<evidence type="ECO:0000259" key="1">
    <source>
        <dbReference type="PROSITE" id="PS50093"/>
    </source>
</evidence>
<keyword evidence="4" id="KW-1185">Reference proteome</keyword>
<accession>A0ABT1UN99</accession>
<dbReference type="InterPro" id="IPR039448">
    <property type="entry name" value="Beta_helix"/>
</dbReference>
<dbReference type="InterPro" id="IPR011050">
    <property type="entry name" value="Pectin_lyase_fold/virulence"/>
</dbReference>
<evidence type="ECO:0000313" key="3">
    <source>
        <dbReference type="EMBL" id="MCQ8183715.1"/>
    </source>
</evidence>
<dbReference type="InterPro" id="IPR002126">
    <property type="entry name" value="Cadherin-like_dom"/>
</dbReference>